<organism evidence="1">
    <name type="scientific">Anaerococcus vaginalis</name>
    <dbReference type="NCBI Taxonomy" id="33037"/>
    <lineage>
        <taxon>Bacteria</taxon>
        <taxon>Bacillati</taxon>
        <taxon>Bacillota</taxon>
        <taxon>Tissierellia</taxon>
        <taxon>Tissierellales</taxon>
        <taxon>Peptoniphilaceae</taxon>
        <taxon>Anaerococcus</taxon>
    </lineage>
</organism>
<dbReference type="RefSeq" id="WP_156329328.1">
    <property type="nucleotide sequence ID" value="NZ_CACRSW010000029.1"/>
</dbReference>
<proteinExistence type="predicted"/>
<dbReference type="GO" id="GO:0006281">
    <property type="term" value="P:DNA repair"/>
    <property type="evidence" value="ECO:0007669"/>
    <property type="project" value="TreeGrafter"/>
</dbReference>
<dbReference type="PANTHER" id="PTHR43434">
    <property type="entry name" value="PHOSPHOGLYCOLATE PHOSPHATASE"/>
    <property type="match status" value="1"/>
</dbReference>
<name>A0A6N2U118_9FIRM</name>
<dbReference type="PANTHER" id="PTHR43434:SF1">
    <property type="entry name" value="PHOSPHOGLYCOLATE PHOSPHATASE"/>
    <property type="match status" value="1"/>
</dbReference>
<gene>
    <name evidence="1" type="ORF">AVLFYP127_00916</name>
</gene>
<reference evidence="1" key="1">
    <citation type="submission" date="2019-11" db="EMBL/GenBank/DDBJ databases">
        <authorList>
            <person name="Feng L."/>
        </authorList>
    </citation>
    <scope>NUCLEOTIDE SEQUENCE</scope>
    <source>
        <strain evidence="1">AvaginalisLFYP127</strain>
    </source>
</reference>
<dbReference type="Pfam" id="PF13419">
    <property type="entry name" value="HAD_2"/>
    <property type="match status" value="1"/>
</dbReference>
<evidence type="ECO:0000313" key="1">
    <source>
        <dbReference type="EMBL" id="VYT12124.1"/>
    </source>
</evidence>
<dbReference type="InterPro" id="IPR050155">
    <property type="entry name" value="HAD-like_hydrolase_sf"/>
</dbReference>
<dbReference type="InterPro" id="IPR041492">
    <property type="entry name" value="HAD_2"/>
</dbReference>
<dbReference type="EMBL" id="CACRSW010000029">
    <property type="protein sequence ID" value="VYT12124.1"/>
    <property type="molecule type" value="Genomic_DNA"/>
</dbReference>
<dbReference type="InterPro" id="IPR023214">
    <property type="entry name" value="HAD_sf"/>
</dbReference>
<dbReference type="SFLD" id="SFLDG01129">
    <property type="entry name" value="C1.5:_HAD__Beta-PGM__Phosphata"/>
    <property type="match status" value="1"/>
</dbReference>
<dbReference type="GO" id="GO:0005829">
    <property type="term" value="C:cytosol"/>
    <property type="evidence" value="ECO:0007669"/>
    <property type="project" value="TreeGrafter"/>
</dbReference>
<dbReference type="InterPro" id="IPR036412">
    <property type="entry name" value="HAD-like_sf"/>
</dbReference>
<dbReference type="Gene3D" id="1.10.150.240">
    <property type="entry name" value="Putative phosphatase, domain 2"/>
    <property type="match status" value="1"/>
</dbReference>
<dbReference type="Gene3D" id="3.40.50.1000">
    <property type="entry name" value="HAD superfamily/HAD-like"/>
    <property type="match status" value="1"/>
</dbReference>
<protein>
    <submittedName>
        <fullName evidence="1">Bifunctional 5'-methylthioadenosine/S-adenosylhomocysteine nucleosidase/phosphatase</fullName>
    </submittedName>
</protein>
<sequence>MKIIFDFDGTIHKSDEIYEKAFYDTLKKYKIKKPNLDPKSYLGDPPRKIWNDFLDDSYDKNKLIELTGDLMIENMKDFGSLYEETEKVLNILKEKHELIILSSCTKKYIENARKIYDLDLYFSKYLVGEDYNYKSKAEIIRINKINNFIMVGDRLSDIKAGFLNNNISIFAKYGYGKESEGDLSDYKIEKISDLLKIKGLL</sequence>
<dbReference type="InterPro" id="IPR023198">
    <property type="entry name" value="PGP-like_dom2"/>
</dbReference>
<dbReference type="GO" id="GO:0008967">
    <property type="term" value="F:phosphoglycolate phosphatase activity"/>
    <property type="evidence" value="ECO:0007669"/>
    <property type="project" value="TreeGrafter"/>
</dbReference>
<dbReference type="SUPFAM" id="SSF56784">
    <property type="entry name" value="HAD-like"/>
    <property type="match status" value="1"/>
</dbReference>
<accession>A0A6N2U118</accession>
<dbReference type="SFLD" id="SFLDS00003">
    <property type="entry name" value="Haloacid_Dehalogenase"/>
    <property type="match status" value="1"/>
</dbReference>
<dbReference type="AlphaFoldDB" id="A0A6N2U118"/>